<evidence type="ECO:0000313" key="1">
    <source>
        <dbReference type="EMBL" id="SBP28050.1"/>
    </source>
</evidence>
<dbReference type="AlphaFoldDB" id="A0A1A7YDP1"/>
<name>A0A1A7YDP1_9TELE</name>
<protein>
    <submittedName>
        <fullName evidence="1">Uncharacterized protein</fullName>
    </submittedName>
</protein>
<feature type="non-terminal residue" evidence="1">
    <location>
        <position position="98"/>
    </location>
</feature>
<dbReference type="EMBL" id="HADX01005818">
    <property type="protein sequence ID" value="SBP28050.1"/>
    <property type="molecule type" value="Transcribed_RNA"/>
</dbReference>
<sequence length="98" mass="10779">AAAPTTRLRISSEKWMDGWIDGWSVFDLAPSSVIEPPKALYTLVVMSYIIATAGLAQTTSLLLQTVPGEYCLFSVRACEEGQICVSRSMHESWQPWGA</sequence>
<proteinExistence type="predicted"/>
<gene>
    <name evidence="1" type="primary">Nfu_g_1_019204</name>
</gene>
<feature type="non-terminal residue" evidence="1">
    <location>
        <position position="1"/>
    </location>
</feature>
<reference evidence="1" key="1">
    <citation type="submission" date="2016-05" db="EMBL/GenBank/DDBJ databases">
        <authorList>
            <person name="Lavstsen T."/>
            <person name="Jespersen J.S."/>
        </authorList>
    </citation>
    <scope>NUCLEOTIDE SEQUENCE</scope>
    <source>
        <tissue evidence="1">Brain</tissue>
    </source>
</reference>
<accession>A0A1A7YDP1</accession>
<organism evidence="1">
    <name type="scientific">Iconisemion striatum</name>
    <dbReference type="NCBI Taxonomy" id="60296"/>
    <lineage>
        <taxon>Eukaryota</taxon>
        <taxon>Metazoa</taxon>
        <taxon>Chordata</taxon>
        <taxon>Craniata</taxon>
        <taxon>Vertebrata</taxon>
        <taxon>Euteleostomi</taxon>
        <taxon>Actinopterygii</taxon>
        <taxon>Neopterygii</taxon>
        <taxon>Teleostei</taxon>
        <taxon>Neoteleostei</taxon>
        <taxon>Acanthomorphata</taxon>
        <taxon>Ovalentaria</taxon>
        <taxon>Atherinomorphae</taxon>
        <taxon>Cyprinodontiformes</taxon>
        <taxon>Nothobranchiidae</taxon>
        <taxon>Iconisemion</taxon>
    </lineage>
</organism>
<reference evidence="1" key="2">
    <citation type="submission" date="2016-06" db="EMBL/GenBank/DDBJ databases">
        <title>The genome of a short-lived fish provides insights into sex chromosome evolution and the genetic control of aging.</title>
        <authorList>
            <person name="Reichwald K."/>
            <person name="Felder M."/>
            <person name="Petzold A."/>
            <person name="Koch P."/>
            <person name="Groth M."/>
            <person name="Platzer M."/>
        </authorList>
    </citation>
    <scope>NUCLEOTIDE SEQUENCE</scope>
    <source>
        <tissue evidence="1">Brain</tissue>
    </source>
</reference>